<dbReference type="InterPro" id="IPR002792">
    <property type="entry name" value="TRAM_dom"/>
</dbReference>
<keyword evidence="1" id="KW-0408">Iron</keyword>
<dbReference type="RefSeq" id="WP_260977644.1">
    <property type="nucleotide sequence ID" value="NZ_JAOANI010000028.1"/>
</dbReference>
<dbReference type="EMBL" id="JAOANI010000028">
    <property type="protein sequence ID" value="MCT7360822.1"/>
    <property type="molecule type" value="Genomic_DNA"/>
</dbReference>
<feature type="binding site" evidence="6">
    <location>
        <position position="369"/>
    </location>
    <ligand>
        <name>S-adenosyl-L-methionine</name>
        <dbReference type="ChEBI" id="CHEBI:59789"/>
    </ligand>
</feature>
<evidence type="ECO:0000256" key="3">
    <source>
        <dbReference type="ARBA" id="ARBA00022679"/>
    </source>
</evidence>
<dbReference type="InterPro" id="IPR030391">
    <property type="entry name" value="MeTrfase_TrmA_CS"/>
</dbReference>
<feature type="binding site" evidence="6">
    <location>
        <position position="303"/>
    </location>
    <ligand>
        <name>S-adenosyl-L-methionine</name>
        <dbReference type="ChEBI" id="CHEBI:59789"/>
    </ligand>
</feature>
<evidence type="ECO:0000259" key="8">
    <source>
        <dbReference type="PROSITE" id="PS50926"/>
    </source>
</evidence>
<organism evidence="9 10">
    <name type="scientific">Thalassolituus pacificus</name>
    <dbReference type="NCBI Taxonomy" id="2975440"/>
    <lineage>
        <taxon>Bacteria</taxon>
        <taxon>Pseudomonadati</taxon>
        <taxon>Pseudomonadota</taxon>
        <taxon>Gammaproteobacteria</taxon>
        <taxon>Oceanospirillales</taxon>
        <taxon>Oceanospirillaceae</taxon>
        <taxon>Thalassolituus</taxon>
    </lineage>
</organism>
<evidence type="ECO:0000313" key="9">
    <source>
        <dbReference type="EMBL" id="MCT7360822.1"/>
    </source>
</evidence>
<dbReference type="SUPFAM" id="SSF53335">
    <property type="entry name" value="S-adenosyl-L-methionine-dependent methyltransferases"/>
    <property type="match status" value="1"/>
</dbReference>
<feature type="binding site" evidence="6">
    <location>
        <position position="324"/>
    </location>
    <ligand>
        <name>S-adenosyl-L-methionine</name>
        <dbReference type="ChEBI" id="CHEBI:59789"/>
    </ligand>
</feature>
<dbReference type="Gene3D" id="3.40.50.150">
    <property type="entry name" value="Vaccinia Virus protein VP39"/>
    <property type="match status" value="1"/>
</dbReference>
<dbReference type="PANTHER" id="PTHR11061">
    <property type="entry name" value="RNA M5U METHYLTRANSFERASE"/>
    <property type="match status" value="1"/>
</dbReference>
<dbReference type="PROSITE" id="PS01230">
    <property type="entry name" value="TRMA_1"/>
    <property type="match status" value="1"/>
</dbReference>
<comment type="caution">
    <text evidence="9">The sequence shown here is derived from an EMBL/GenBank/DDBJ whole genome shotgun (WGS) entry which is preliminary data.</text>
</comment>
<reference evidence="9" key="2">
    <citation type="submission" date="2022-08" db="EMBL/GenBank/DDBJ databases">
        <authorList>
            <person name="Dong C."/>
        </authorList>
    </citation>
    <scope>NUCLEOTIDE SEQUENCE</scope>
    <source>
        <strain evidence="9">59MF3M-4</strain>
    </source>
</reference>
<protein>
    <submittedName>
        <fullName evidence="9">23S rRNA (Uracil(1939)-C(5))-methyltransferase RlmD</fullName>
        <ecNumber evidence="9">2.1.1.190</ecNumber>
    </submittedName>
</protein>
<keyword evidence="3 6" id="KW-0808">Transferase</keyword>
<feature type="domain" description="TRAM" evidence="8">
    <location>
        <begin position="3"/>
        <end position="61"/>
    </location>
</feature>
<feature type="active site" description="Nucleophile" evidence="6">
    <location>
        <position position="395"/>
    </location>
</feature>
<dbReference type="PROSITE" id="PS50926">
    <property type="entry name" value="TRAM"/>
    <property type="match status" value="1"/>
</dbReference>
<gene>
    <name evidence="9" type="primary">rlmD</name>
    <name evidence="9" type="ORF">NYR02_17510</name>
</gene>
<keyword evidence="5" id="KW-0411">Iron-sulfur</keyword>
<comment type="similarity">
    <text evidence="6">Belongs to the class I-like SAM-binding methyltransferase superfamily. RNA M5U methyltransferase family.</text>
</comment>
<dbReference type="SUPFAM" id="SSF50249">
    <property type="entry name" value="Nucleic acid-binding proteins"/>
    <property type="match status" value="1"/>
</dbReference>
<keyword evidence="4 6" id="KW-0949">S-adenosyl-L-methionine</keyword>
<keyword evidence="1" id="KW-0479">Metal-binding</keyword>
<name>A0A9X2WJ72_9GAMM</name>
<dbReference type="PANTHER" id="PTHR11061:SF49">
    <property type="entry name" value="23S RRNA (URACIL(1939)-C(5))-METHYLTRANSFERASE RLMD"/>
    <property type="match status" value="1"/>
</dbReference>
<proteinExistence type="inferred from homology"/>
<evidence type="ECO:0000256" key="1">
    <source>
        <dbReference type="ARBA" id="ARBA00022485"/>
    </source>
</evidence>
<dbReference type="Gene3D" id="2.40.50.1070">
    <property type="match status" value="1"/>
</dbReference>
<evidence type="ECO:0000313" key="10">
    <source>
        <dbReference type="Proteomes" id="UP001147830"/>
    </source>
</evidence>
<dbReference type="InterPro" id="IPR012340">
    <property type="entry name" value="NA-bd_OB-fold"/>
</dbReference>
<keyword evidence="2 6" id="KW-0489">Methyltransferase</keyword>
<dbReference type="InterPro" id="IPR010280">
    <property type="entry name" value="U5_MeTrfase_fam"/>
</dbReference>
<evidence type="ECO:0000256" key="5">
    <source>
        <dbReference type="ARBA" id="ARBA00023014"/>
    </source>
</evidence>
<dbReference type="EC" id="2.1.1.190" evidence="9"/>
<dbReference type="GO" id="GO:0051539">
    <property type="term" value="F:4 iron, 4 sulfur cluster binding"/>
    <property type="evidence" value="ECO:0007669"/>
    <property type="project" value="UniProtKB-KW"/>
</dbReference>
<feature type="active site" evidence="7">
    <location>
        <position position="395"/>
    </location>
</feature>
<dbReference type="InterPro" id="IPR030390">
    <property type="entry name" value="MeTrfase_TrmA_AS"/>
</dbReference>
<dbReference type="InterPro" id="IPR029063">
    <property type="entry name" value="SAM-dependent_MTases_sf"/>
</dbReference>
<feature type="binding site" evidence="6">
    <location>
        <position position="274"/>
    </location>
    <ligand>
        <name>S-adenosyl-L-methionine</name>
        <dbReference type="ChEBI" id="CHEBI:59789"/>
    </ligand>
</feature>
<evidence type="ECO:0000256" key="4">
    <source>
        <dbReference type="ARBA" id="ARBA00022691"/>
    </source>
</evidence>
<dbReference type="CDD" id="cd02440">
    <property type="entry name" value="AdoMet_MTases"/>
    <property type="match status" value="1"/>
</dbReference>
<dbReference type="PROSITE" id="PS01231">
    <property type="entry name" value="TRMA_2"/>
    <property type="match status" value="1"/>
</dbReference>
<dbReference type="GO" id="GO:0070475">
    <property type="term" value="P:rRNA base methylation"/>
    <property type="evidence" value="ECO:0007669"/>
    <property type="project" value="TreeGrafter"/>
</dbReference>
<dbReference type="GO" id="GO:0070041">
    <property type="term" value="F:rRNA (uridine-C5-)-methyltransferase activity"/>
    <property type="evidence" value="ECO:0007669"/>
    <property type="project" value="TreeGrafter"/>
</dbReference>
<sequence>MKPADKQRRLTLSVDNLTSEGEGVARLGRDVYFVPGALPGEEAEVVLDGRRRKVWQTRLLNLIKTSPDRVTPDCPHYQRCGGCDLQHLAYDAQVAFKQERVARELSRQGVEVPEWSAPIVAEPWHYRRKARLGVRYSKDSRENFVGFREASSAHISNVDRCLVLPEHPALDWAAWREQINRLDARAVITQIEAIAADNALALVLRILKPLSPGDEKKLCSFAAGLNMDGLLPLQLWLKSERDAPAQLLWPEQAEPLHHQVDDLALRLELSDFVQVNGAVNRAMVQQALHWLQPGADEVIWDLFAGHGNFSMPLAKRSQQVLAVEVEQSMVDSLAAQASNLALPLQAIQADLSGAGGLADLPEPDAVLLDPPRAGAAGVMNELIARRVPRILYVSCDAATLARDLNVLAAAGYQVRQAGIMDMFPQTHHVETMVLLERKAKRHG</sequence>
<keyword evidence="1" id="KW-0004">4Fe-4S</keyword>
<evidence type="ECO:0000256" key="2">
    <source>
        <dbReference type="ARBA" id="ARBA00022603"/>
    </source>
</evidence>
<evidence type="ECO:0000256" key="7">
    <source>
        <dbReference type="PROSITE-ProRule" id="PRU10015"/>
    </source>
</evidence>
<dbReference type="PROSITE" id="PS51687">
    <property type="entry name" value="SAM_MT_RNA_M5U"/>
    <property type="match status" value="1"/>
</dbReference>
<keyword evidence="10" id="KW-1185">Reference proteome</keyword>
<accession>A0A9X2WJ72</accession>
<dbReference type="Pfam" id="PF01938">
    <property type="entry name" value="TRAM"/>
    <property type="match status" value="1"/>
</dbReference>
<evidence type="ECO:0000256" key="6">
    <source>
        <dbReference type="PROSITE-ProRule" id="PRU01024"/>
    </source>
</evidence>
<dbReference type="Gene3D" id="2.40.50.140">
    <property type="entry name" value="Nucleic acid-binding proteins"/>
    <property type="match status" value="1"/>
</dbReference>
<dbReference type="NCBIfam" id="TIGR00479">
    <property type="entry name" value="rumA"/>
    <property type="match status" value="1"/>
</dbReference>
<reference evidence="9" key="1">
    <citation type="journal article" date="2022" name="Front. Microbiol.">
        <title>Genome-based taxonomic rearrangement of Oceanobacter-related bacteria including the description of Thalassolituus hydrocarbonoclasticus sp. nov. and Thalassolituus pacificus sp. nov. and emended description of the genus Thalassolituus.</title>
        <authorList>
            <person name="Dong C."/>
            <person name="Wei L."/>
            <person name="Wang J."/>
            <person name="Lai Q."/>
            <person name="Huang Z."/>
            <person name="Shao Z."/>
        </authorList>
    </citation>
    <scope>NUCLEOTIDE SEQUENCE</scope>
    <source>
        <strain evidence="9">59MF3M-4</strain>
    </source>
</reference>
<dbReference type="Pfam" id="PF05958">
    <property type="entry name" value="tRNA_U5-meth_tr"/>
    <property type="match status" value="2"/>
</dbReference>
<dbReference type="Proteomes" id="UP001147830">
    <property type="component" value="Unassembled WGS sequence"/>
</dbReference>
<dbReference type="AlphaFoldDB" id="A0A9X2WJ72"/>